<evidence type="ECO:0000256" key="9">
    <source>
        <dbReference type="SAM" id="Phobius"/>
    </source>
</evidence>
<evidence type="ECO:0000259" key="11">
    <source>
        <dbReference type="PROSITE" id="PS50929"/>
    </source>
</evidence>
<feature type="transmembrane region" description="Helical" evidence="9">
    <location>
        <begin position="171"/>
        <end position="190"/>
    </location>
</feature>
<evidence type="ECO:0000259" key="10">
    <source>
        <dbReference type="PROSITE" id="PS50893"/>
    </source>
</evidence>
<dbReference type="PANTHER" id="PTHR43394:SF1">
    <property type="entry name" value="ATP-BINDING CASSETTE SUB-FAMILY B MEMBER 10, MITOCHONDRIAL"/>
    <property type="match status" value="1"/>
</dbReference>
<keyword evidence="4 9" id="KW-0812">Transmembrane</keyword>
<dbReference type="Pfam" id="PF00664">
    <property type="entry name" value="ABC_membrane"/>
    <property type="match status" value="1"/>
</dbReference>
<name>A0A9Y1BLW0_9ARCH</name>
<dbReference type="InterPro" id="IPR039421">
    <property type="entry name" value="Type_1_exporter"/>
</dbReference>
<dbReference type="GO" id="GO:0015421">
    <property type="term" value="F:ABC-type oligopeptide transporter activity"/>
    <property type="evidence" value="ECO:0007669"/>
    <property type="project" value="TreeGrafter"/>
</dbReference>
<dbReference type="Pfam" id="PF00005">
    <property type="entry name" value="ABC_tran"/>
    <property type="match status" value="1"/>
</dbReference>
<keyword evidence="6 12" id="KW-0067">ATP-binding</keyword>
<organism evidence="12">
    <name type="scientific">Candidatus Heimdallarchaeum aukensis</name>
    <dbReference type="NCBI Taxonomy" id="2876573"/>
    <lineage>
        <taxon>Archaea</taxon>
        <taxon>Promethearchaeati</taxon>
        <taxon>Candidatus Heimdallarchaeota</taxon>
        <taxon>Candidatus Heimdallarchaeia (ex Rinke et al. 2021) (nom. nud.)</taxon>
        <taxon>Candidatus Heimdallarchaeales</taxon>
        <taxon>Candidatus Heimdallarchaeaceae</taxon>
        <taxon>Candidatus Heimdallarchaeum</taxon>
    </lineage>
</organism>
<gene>
    <name evidence="12" type="ORF">K9W45_02815</name>
</gene>
<evidence type="ECO:0000256" key="4">
    <source>
        <dbReference type="ARBA" id="ARBA00022692"/>
    </source>
</evidence>
<keyword evidence="5" id="KW-0547">Nucleotide-binding</keyword>
<keyword evidence="2" id="KW-0813">Transport</keyword>
<reference evidence="12" key="1">
    <citation type="journal article" date="2022" name="Nat. Microbiol.">
        <title>Unique mobile elements and scalable gene flow at the prokaryote-eukaryote boundary revealed by circularized Asgard archaea genomes.</title>
        <authorList>
            <person name="Wu F."/>
            <person name="Speth D.R."/>
            <person name="Philosof A."/>
            <person name="Cremiere A."/>
            <person name="Narayanan A."/>
            <person name="Barco R.A."/>
            <person name="Connon S.A."/>
            <person name="Amend J.P."/>
            <person name="Antoshechkin I.A."/>
            <person name="Orphan V.J."/>
        </authorList>
    </citation>
    <scope>NUCLEOTIDE SEQUENCE</scope>
    <source>
        <strain evidence="12">PM71</strain>
    </source>
</reference>
<feature type="transmembrane region" description="Helical" evidence="9">
    <location>
        <begin position="70"/>
        <end position="94"/>
    </location>
</feature>
<dbReference type="PROSITE" id="PS50929">
    <property type="entry name" value="ABC_TM1F"/>
    <property type="match status" value="1"/>
</dbReference>
<comment type="subcellular location">
    <subcellularLocation>
        <location evidence="1">Cell membrane</location>
        <topology evidence="1">Multi-pass membrane protein</topology>
    </subcellularLocation>
</comment>
<keyword evidence="3" id="KW-1003">Cell membrane</keyword>
<proteinExistence type="predicted"/>
<evidence type="ECO:0000313" key="12">
    <source>
        <dbReference type="EMBL" id="UJG41403.1"/>
    </source>
</evidence>
<dbReference type="AlphaFoldDB" id="A0A9Y1BLW0"/>
<evidence type="ECO:0000256" key="6">
    <source>
        <dbReference type="ARBA" id="ARBA00022840"/>
    </source>
</evidence>
<evidence type="ECO:0000256" key="5">
    <source>
        <dbReference type="ARBA" id="ARBA00022741"/>
    </source>
</evidence>
<dbReference type="Gene3D" id="3.40.50.300">
    <property type="entry name" value="P-loop containing nucleotide triphosphate hydrolases"/>
    <property type="match status" value="1"/>
</dbReference>
<keyword evidence="8 9" id="KW-0472">Membrane</keyword>
<evidence type="ECO:0000256" key="2">
    <source>
        <dbReference type="ARBA" id="ARBA00022448"/>
    </source>
</evidence>
<dbReference type="CDD" id="cd07346">
    <property type="entry name" value="ABC_6TM_exporters"/>
    <property type="match status" value="1"/>
</dbReference>
<protein>
    <submittedName>
        <fullName evidence="12">ABC transporter ATP-binding protein/permease</fullName>
    </submittedName>
</protein>
<dbReference type="InterPro" id="IPR003593">
    <property type="entry name" value="AAA+_ATPase"/>
</dbReference>
<feature type="transmembrane region" description="Helical" evidence="9">
    <location>
        <begin position="254"/>
        <end position="278"/>
    </location>
</feature>
<feature type="transmembrane region" description="Helical" evidence="9">
    <location>
        <begin position="25"/>
        <end position="50"/>
    </location>
</feature>
<evidence type="ECO:0000256" key="1">
    <source>
        <dbReference type="ARBA" id="ARBA00004651"/>
    </source>
</evidence>
<dbReference type="SUPFAM" id="SSF90123">
    <property type="entry name" value="ABC transporter transmembrane region"/>
    <property type="match status" value="1"/>
</dbReference>
<keyword evidence="7 9" id="KW-1133">Transmembrane helix</keyword>
<dbReference type="EMBL" id="CP084166">
    <property type="protein sequence ID" value="UJG41403.1"/>
    <property type="molecule type" value="Genomic_DNA"/>
</dbReference>
<dbReference type="Proteomes" id="UP001201020">
    <property type="component" value="Chromosome"/>
</dbReference>
<dbReference type="Gene3D" id="1.20.1560.10">
    <property type="entry name" value="ABC transporter type 1, transmembrane domain"/>
    <property type="match status" value="1"/>
</dbReference>
<dbReference type="PROSITE" id="PS50893">
    <property type="entry name" value="ABC_TRANSPORTER_2"/>
    <property type="match status" value="1"/>
</dbReference>
<evidence type="ECO:0000256" key="8">
    <source>
        <dbReference type="ARBA" id="ARBA00023136"/>
    </source>
</evidence>
<dbReference type="PANTHER" id="PTHR43394">
    <property type="entry name" value="ATP-DEPENDENT PERMEASE MDL1, MITOCHONDRIAL"/>
    <property type="match status" value="1"/>
</dbReference>
<dbReference type="GO" id="GO:0016887">
    <property type="term" value="F:ATP hydrolysis activity"/>
    <property type="evidence" value="ECO:0007669"/>
    <property type="project" value="InterPro"/>
</dbReference>
<dbReference type="InterPro" id="IPR011527">
    <property type="entry name" value="ABC1_TM_dom"/>
</dbReference>
<dbReference type="InterPro" id="IPR003439">
    <property type="entry name" value="ABC_transporter-like_ATP-bd"/>
</dbReference>
<evidence type="ECO:0000256" key="7">
    <source>
        <dbReference type="ARBA" id="ARBA00022989"/>
    </source>
</evidence>
<dbReference type="GO" id="GO:0005524">
    <property type="term" value="F:ATP binding"/>
    <property type="evidence" value="ECO:0007669"/>
    <property type="project" value="UniProtKB-KW"/>
</dbReference>
<dbReference type="SMART" id="SM00382">
    <property type="entry name" value="AAA"/>
    <property type="match status" value="1"/>
</dbReference>
<dbReference type="InterPro" id="IPR036640">
    <property type="entry name" value="ABC1_TM_sf"/>
</dbReference>
<dbReference type="InterPro" id="IPR027417">
    <property type="entry name" value="P-loop_NTPase"/>
</dbReference>
<evidence type="ECO:0000256" key="3">
    <source>
        <dbReference type="ARBA" id="ARBA00022475"/>
    </source>
</evidence>
<sequence length="593" mass="68313">MQSQIQVSDYWNLQKKYLQPHFIKVILLGLLLFSMTLIQVFSPFLIQWYIDLATENIGRILFSSVKKTLNFYAFLYIILSLLQFTMYLGTVYIGQDLAWSTTNKLRYDLTSHTINLDMSFHNKFKAGEMIERIDGDINTLAQFFSQFSVQLLTSFLLIIGIITVLFIKNWIIGLVFFGFTIFAFILIYFLRDISVKNWEKERQSSSELFGVIEENLNAIEDIKTNDAIDFALNKFFDKSRYNYKTFMNALIKELYIIFGSWILLSLADILVFSPSFLLFENGKITLGTIFFVQMIVGILILPIYRIIRQVQQFQKAAASIRRITSLFHIKSEIKASGTKKVAPGAIELEFENVNFSYIDTEPVLKGVSFKLNKGKKLGLVGHTGSGKTTISRLIFRLYDINEGNGRIKINGEDIKEYDIKNLRSNIAYVTQDIELFQASLRDNITFFDDRISDEKIIHIMFDLGLKEWFERLPDGLDTIISSDEQGLSAGEAQLLTLTRVFLKRPNLVILDEASSRLDPVTENLVKTAIDKLLVNRTAIIIAHRLETLNHVDEILVLDKGKVIEYGERKKLVNDKNSYFYQLLKTGKIEEVLR</sequence>
<feature type="domain" description="ABC transmembrane type-1" evidence="11">
    <location>
        <begin position="26"/>
        <end position="315"/>
    </location>
</feature>
<dbReference type="SUPFAM" id="SSF52540">
    <property type="entry name" value="P-loop containing nucleoside triphosphate hydrolases"/>
    <property type="match status" value="1"/>
</dbReference>
<dbReference type="FunFam" id="3.40.50.300:FF:000299">
    <property type="entry name" value="ABC transporter ATP-binding protein/permease"/>
    <property type="match status" value="1"/>
</dbReference>
<feature type="transmembrane region" description="Helical" evidence="9">
    <location>
        <begin position="284"/>
        <end position="304"/>
    </location>
</feature>
<feature type="transmembrane region" description="Helical" evidence="9">
    <location>
        <begin position="147"/>
        <end position="165"/>
    </location>
</feature>
<feature type="domain" description="ABC transporter" evidence="10">
    <location>
        <begin position="348"/>
        <end position="584"/>
    </location>
</feature>
<dbReference type="GO" id="GO:0005886">
    <property type="term" value="C:plasma membrane"/>
    <property type="evidence" value="ECO:0007669"/>
    <property type="project" value="UniProtKB-SubCell"/>
</dbReference>
<accession>A0A9Y1BLW0</accession>